<organism evidence="1 2">
    <name type="scientific">Nephila pilipes</name>
    <name type="common">Giant wood spider</name>
    <name type="synonym">Nephila maculata</name>
    <dbReference type="NCBI Taxonomy" id="299642"/>
    <lineage>
        <taxon>Eukaryota</taxon>
        <taxon>Metazoa</taxon>
        <taxon>Ecdysozoa</taxon>
        <taxon>Arthropoda</taxon>
        <taxon>Chelicerata</taxon>
        <taxon>Arachnida</taxon>
        <taxon>Araneae</taxon>
        <taxon>Araneomorphae</taxon>
        <taxon>Entelegynae</taxon>
        <taxon>Araneoidea</taxon>
        <taxon>Nephilidae</taxon>
        <taxon>Nephila</taxon>
    </lineage>
</organism>
<evidence type="ECO:0000313" key="1">
    <source>
        <dbReference type="EMBL" id="GFT95021.1"/>
    </source>
</evidence>
<sequence>MLGYHKIRSAAYQPQKNGIIERFIVLSKMLSEHKTKLNGPKFFPLYFSVCAHRPRRTLRLPVHNLLLEPLYDYPPILWQVVGLTKPSTPPMSLI</sequence>
<name>A0A8X6PY07_NEPPI</name>
<reference evidence="1" key="1">
    <citation type="submission" date="2020-08" db="EMBL/GenBank/DDBJ databases">
        <title>Multicomponent nature underlies the extraordinary mechanical properties of spider dragline silk.</title>
        <authorList>
            <person name="Kono N."/>
            <person name="Nakamura H."/>
            <person name="Mori M."/>
            <person name="Yoshida Y."/>
            <person name="Ohtoshi R."/>
            <person name="Malay A.D."/>
            <person name="Moran D.A.P."/>
            <person name="Tomita M."/>
            <person name="Numata K."/>
            <person name="Arakawa K."/>
        </authorList>
    </citation>
    <scope>NUCLEOTIDE SEQUENCE</scope>
</reference>
<protein>
    <submittedName>
        <fullName evidence="1">Uncharacterized protein</fullName>
    </submittedName>
</protein>
<accession>A0A8X6PY07</accession>
<dbReference type="Proteomes" id="UP000887013">
    <property type="component" value="Unassembled WGS sequence"/>
</dbReference>
<keyword evidence="2" id="KW-1185">Reference proteome</keyword>
<proteinExistence type="predicted"/>
<evidence type="ECO:0000313" key="2">
    <source>
        <dbReference type="Proteomes" id="UP000887013"/>
    </source>
</evidence>
<dbReference type="EMBL" id="BMAW01075098">
    <property type="protein sequence ID" value="GFT95021.1"/>
    <property type="molecule type" value="Genomic_DNA"/>
</dbReference>
<gene>
    <name evidence="1" type="ORF">NPIL_233951</name>
</gene>
<comment type="caution">
    <text evidence="1">The sequence shown here is derived from an EMBL/GenBank/DDBJ whole genome shotgun (WGS) entry which is preliminary data.</text>
</comment>
<dbReference type="AlphaFoldDB" id="A0A8X6PY07"/>